<dbReference type="OMA" id="WRECIKA"/>
<dbReference type="OrthoDB" id="4138492at2759"/>
<sequence>MPPLLTTVLSLSVLLHASRTSIACSTEKAIPFSPGFDIEKVVSLAQKLPGHSWEHGVTAQALLELFDPEFSIFGNASMPTPKLSKSTVKSLSYAARNIKFGKDSDALAPGGGASADPSSLGVSAVLLGMTEPVYLDKAAETINYLVNKAPRQWNGAISHRRDIVEIWYVDQLSYFPSHYSHSPRGDFVYMVPPFLAYYGAHTNNETLLLEAVNQCRYYRQTLRANTTAPYQGTWHHIIGPQSADWGLWSTSNAWAAAGMTRVLATVLKTPMRPAWRDSVATELNWWIREMVEGAMNSPMDGGLLRNYLNDVSSPRGFGEISGSSLLAAVVYRMAILRPKTFGDKYVQWADGIRKVLGRNDARGKPHVKADGVVTPAVNPLNWRDPVPMTTGSPEGQAFVVLMYAAWRDCVFAGKCHR</sequence>
<dbReference type="GO" id="GO:0016787">
    <property type="term" value="F:hydrolase activity"/>
    <property type="evidence" value="ECO:0007669"/>
    <property type="project" value="UniProtKB-KW"/>
</dbReference>
<dbReference type="AlphaFoldDB" id="A8PC67"/>
<dbReference type="GeneID" id="6016962"/>
<proteinExistence type="predicted"/>
<dbReference type="InterPro" id="IPR010905">
    <property type="entry name" value="Glyco_hydro_88"/>
</dbReference>
<dbReference type="SUPFAM" id="SSF48208">
    <property type="entry name" value="Six-hairpin glycosidases"/>
    <property type="match status" value="1"/>
</dbReference>
<name>A8PC67_COPC7</name>
<dbReference type="Gene3D" id="1.50.10.10">
    <property type="match status" value="1"/>
</dbReference>
<accession>A8PC67</accession>
<dbReference type="KEGG" id="cci:CC1G_05213"/>
<dbReference type="PANTHER" id="PTHR41814">
    <property type="entry name" value="EXPRESSED PROTEIN"/>
    <property type="match status" value="1"/>
</dbReference>
<keyword evidence="4" id="KW-1185">Reference proteome</keyword>
<dbReference type="GO" id="GO:0005975">
    <property type="term" value="P:carbohydrate metabolic process"/>
    <property type="evidence" value="ECO:0007669"/>
    <property type="project" value="InterPro"/>
</dbReference>
<reference evidence="3 4" key="1">
    <citation type="journal article" date="2010" name="Proc. Natl. Acad. Sci. U.S.A.">
        <title>Insights into evolution of multicellular fungi from the assembled chromosomes of the mushroom Coprinopsis cinerea (Coprinus cinereus).</title>
        <authorList>
            <person name="Stajich J.E."/>
            <person name="Wilke S.K."/>
            <person name="Ahren D."/>
            <person name="Au C.H."/>
            <person name="Birren B.W."/>
            <person name="Borodovsky M."/>
            <person name="Burns C."/>
            <person name="Canback B."/>
            <person name="Casselton L.A."/>
            <person name="Cheng C.K."/>
            <person name="Deng J."/>
            <person name="Dietrich F.S."/>
            <person name="Fargo D.C."/>
            <person name="Farman M.L."/>
            <person name="Gathman A.C."/>
            <person name="Goldberg J."/>
            <person name="Guigo R."/>
            <person name="Hoegger P.J."/>
            <person name="Hooker J.B."/>
            <person name="Huggins A."/>
            <person name="James T.Y."/>
            <person name="Kamada T."/>
            <person name="Kilaru S."/>
            <person name="Kodira C."/>
            <person name="Kues U."/>
            <person name="Kupfer D."/>
            <person name="Kwan H.S."/>
            <person name="Lomsadze A."/>
            <person name="Li W."/>
            <person name="Lilly W.W."/>
            <person name="Ma L.J."/>
            <person name="Mackey A.J."/>
            <person name="Manning G."/>
            <person name="Martin F."/>
            <person name="Muraguchi H."/>
            <person name="Natvig D.O."/>
            <person name="Palmerini H."/>
            <person name="Ramesh M.A."/>
            <person name="Rehmeyer C.J."/>
            <person name="Roe B.A."/>
            <person name="Shenoy N."/>
            <person name="Stanke M."/>
            <person name="Ter-Hovhannisyan V."/>
            <person name="Tunlid A."/>
            <person name="Velagapudi R."/>
            <person name="Vision T.J."/>
            <person name="Zeng Q."/>
            <person name="Zolan M.E."/>
            <person name="Pukkila P.J."/>
        </authorList>
    </citation>
    <scope>NUCLEOTIDE SEQUENCE [LARGE SCALE GENOMIC DNA]</scope>
    <source>
        <strain evidence="4">Okayama-7 / 130 / ATCC MYA-4618 / FGSC 9003</strain>
    </source>
</reference>
<dbReference type="Proteomes" id="UP000001861">
    <property type="component" value="Unassembled WGS sequence"/>
</dbReference>
<feature type="signal peptide" evidence="2">
    <location>
        <begin position="1"/>
        <end position="23"/>
    </location>
</feature>
<evidence type="ECO:0000256" key="1">
    <source>
        <dbReference type="ARBA" id="ARBA00022801"/>
    </source>
</evidence>
<feature type="chain" id="PRO_5005661076" evidence="2">
    <location>
        <begin position="24"/>
        <end position="417"/>
    </location>
</feature>
<organism evidence="3 4">
    <name type="scientific">Coprinopsis cinerea (strain Okayama-7 / 130 / ATCC MYA-4618 / FGSC 9003)</name>
    <name type="common">Inky cap fungus</name>
    <name type="synonym">Hormographiella aspergillata</name>
    <dbReference type="NCBI Taxonomy" id="240176"/>
    <lineage>
        <taxon>Eukaryota</taxon>
        <taxon>Fungi</taxon>
        <taxon>Dikarya</taxon>
        <taxon>Basidiomycota</taxon>
        <taxon>Agaricomycotina</taxon>
        <taxon>Agaricomycetes</taxon>
        <taxon>Agaricomycetidae</taxon>
        <taxon>Agaricales</taxon>
        <taxon>Agaricineae</taxon>
        <taxon>Psathyrellaceae</taxon>
        <taxon>Coprinopsis</taxon>
    </lineage>
</organism>
<gene>
    <name evidence="3" type="ORF">CC1G_05213</name>
</gene>
<evidence type="ECO:0000313" key="4">
    <source>
        <dbReference type="Proteomes" id="UP000001861"/>
    </source>
</evidence>
<dbReference type="eggNOG" id="ENOG502S3G7">
    <property type="taxonomic scope" value="Eukaryota"/>
</dbReference>
<dbReference type="InterPro" id="IPR012341">
    <property type="entry name" value="6hp_glycosidase-like_sf"/>
</dbReference>
<evidence type="ECO:0000256" key="2">
    <source>
        <dbReference type="SAM" id="SignalP"/>
    </source>
</evidence>
<keyword evidence="2" id="KW-0732">Signal</keyword>
<dbReference type="InParanoid" id="A8PC67"/>
<comment type="caution">
    <text evidence="3">The sequence shown here is derived from an EMBL/GenBank/DDBJ whole genome shotgun (WGS) entry which is preliminary data.</text>
</comment>
<protein>
    <submittedName>
        <fullName evidence="3">Glycosyl hydrolase family 88</fullName>
    </submittedName>
</protein>
<dbReference type="VEuPathDB" id="FungiDB:CC1G_05213"/>
<dbReference type="InterPro" id="IPR008928">
    <property type="entry name" value="6-hairpin_glycosidase_sf"/>
</dbReference>
<dbReference type="PANTHER" id="PTHR41814:SF1">
    <property type="entry name" value="CELLULASE"/>
    <property type="match status" value="1"/>
</dbReference>
<keyword evidence="1 3" id="KW-0378">Hydrolase</keyword>
<evidence type="ECO:0000313" key="3">
    <source>
        <dbReference type="EMBL" id="EAU81383.2"/>
    </source>
</evidence>
<dbReference type="HOGENOM" id="CLU_037534_2_0_1"/>
<dbReference type="RefSeq" id="XP_001840327.2">
    <property type="nucleotide sequence ID" value="XM_001840275.2"/>
</dbReference>
<dbReference type="EMBL" id="AACS02000011">
    <property type="protein sequence ID" value="EAU81383.2"/>
    <property type="molecule type" value="Genomic_DNA"/>
</dbReference>
<dbReference type="Pfam" id="PF07470">
    <property type="entry name" value="Glyco_hydro_88"/>
    <property type="match status" value="1"/>
</dbReference>